<sequence>MFKEIIQPRFNETDALGHINNTVLTQWFEGARDPIFKIFTPDLDTRQWRLILASISVQFKAELFYGLPVELRTAISRVGNSSFEVQQEAWQQGQCCAVGKAVLVQYDFAARQKIPLSAEQKVSLSAHLVSAS</sequence>
<dbReference type="Proteomes" id="UP000276260">
    <property type="component" value="Unassembled WGS sequence"/>
</dbReference>
<dbReference type="CDD" id="cd00586">
    <property type="entry name" value="4HBT"/>
    <property type="match status" value="1"/>
</dbReference>
<dbReference type="OrthoDB" id="9799036at2"/>
<gene>
    <name evidence="1" type="ORF">EIK76_10955</name>
</gene>
<name>A0A3P3QJY4_9GAMM</name>
<accession>A0A3P3QJY4</accession>
<protein>
    <submittedName>
        <fullName evidence="1">Acyl-CoA thioesterase</fullName>
    </submittedName>
</protein>
<dbReference type="Gene3D" id="3.10.129.10">
    <property type="entry name" value="Hotdog Thioesterase"/>
    <property type="match status" value="1"/>
</dbReference>
<evidence type="ECO:0000313" key="2">
    <source>
        <dbReference type="Proteomes" id="UP000276260"/>
    </source>
</evidence>
<dbReference type="InterPro" id="IPR029069">
    <property type="entry name" value="HotDog_dom_sf"/>
</dbReference>
<dbReference type="Pfam" id="PF13279">
    <property type="entry name" value="4HBT_2"/>
    <property type="match status" value="1"/>
</dbReference>
<organism evidence="1 2">
    <name type="scientific">Rheinheimera mesophila</name>
    <dbReference type="NCBI Taxonomy" id="1547515"/>
    <lineage>
        <taxon>Bacteria</taxon>
        <taxon>Pseudomonadati</taxon>
        <taxon>Pseudomonadota</taxon>
        <taxon>Gammaproteobacteria</taxon>
        <taxon>Chromatiales</taxon>
        <taxon>Chromatiaceae</taxon>
        <taxon>Rheinheimera</taxon>
    </lineage>
</organism>
<dbReference type="RefSeq" id="WP_046521357.1">
    <property type="nucleotide sequence ID" value="NZ_LAVS01000096.1"/>
</dbReference>
<proteinExistence type="predicted"/>
<keyword evidence="2" id="KW-1185">Reference proteome</keyword>
<comment type="caution">
    <text evidence="1">The sequence shown here is derived from an EMBL/GenBank/DDBJ whole genome shotgun (WGS) entry which is preliminary data.</text>
</comment>
<dbReference type="AlphaFoldDB" id="A0A3P3QJY4"/>
<reference evidence="1 2" key="1">
    <citation type="submission" date="2018-11" db="EMBL/GenBank/DDBJ databases">
        <title>Draft genome analysis of Rheinheimera mesophila isolated from an industrial waste site.</title>
        <authorList>
            <person name="Yu Q."/>
            <person name="Qi Y."/>
            <person name="Zhang H."/>
            <person name="Lu Y."/>
            <person name="Pu J."/>
        </authorList>
    </citation>
    <scope>NUCLEOTIDE SEQUENCE [LARGE SCALE GENOMIC DNA]</scope>
    <source>
        <strain evidence="1 2">IITR13</strain>
    </source>
</reference>
<evidence type="ECO:0000313" key="1">
    <source>
        <dbReference type="EMBL" id="RRJ21388.1"/>
    </source>
</evidence>
<dbReference type="EMBL" id="RRCF01000002">
    <property type="protein sequence ID" value="RRJ21388.1"/>
    <property type="molecule type" value="Genomic_DNA"/>
</dbReference>
<dbReference type="SUPFAM" id="SSF54637">
    <property type="entry name" value="Thioesterase/thiol ester dehydrase-isomerase"/>
    <property type="match status" value="1"/>
</dbReference>